<dbReference type="SMART" id="SM00100">
    <property type="entry name" value="cNMP"/>
    <property type="match status" value="2"/>
</dbReference>
<dbReference type="InterPro" id="IPR018490">
    <property type="entry name" value="cNMP-bd_dom_sf"/>
</dbReference>
<dbReference type="PANTHER" id="PTHR23011:SF28">
    <property type="entry name" value="CYCLIC NUCLEOTIDE-BINDING DOMAIN CONTAINING PROTEIN"/>
    <property type="match status" value="1"/>
</dbReference>
<reference evidence="4" key="1">
    <citation type="journal article" date="2023" name="Commun. Biol.">
        <title>Genome analysis of Parmales, the sister group of diatoms, reveals the evolutionary specialization of diatoms from phago-mixotrophs to photoautotrophs.</title>
        <authorList>
            <person name="Ban H."/>
            <person name="Sato S."/>
            <person name="Yoshikawa S."/>
            <person name="Yamada K."/>
            <person name="Nakamura Y."/>
            <person name="Ichinomiya M."/>
            <person name="Sato N."/>
            <person name="Blanc-Mathieu R."/>
            <person name="Endo H."/>
            <person name="Kuwata A."/>
            <person name="Ogata H."/>
        </authorList>
    </citation>
    <scope>NUCLEOTIDE SEQUENCE [LARGE SCALE GENOMIC DNA]</scope>
</reference>
<feature type="compositionally biased region" description="Basic and acidic residues" evidence="1">
    <location>
        <begin position="189"/>
        <end position="201"/>
    </location>
</feature>
<dbReference type="EMBL" id="BRYA01000375">
    <property type="protein sequence ID" value="GMI48092.1"/>
    <property type="molecule type" value="Genomic_DNA"/>
</dbReference>
<dbReference type="Pfam" id="PF00027">
    <property type="entry name" value="cNMP_binding"/>
    <property type="match status" value="1"/>
</dbReference>
<accession>A0A9W7GQB6</accession>
<dbReference type="Proteomes" id="UP001165065">
    <property type="component" value="Unassembled WGS sequence"/>
</dbReference>
<sequence>MVQAITPQPPTSSPTNGAFDGSGRKLSLHTIGEDHRDEDEDEDLGSESGEGMGVDEESEEEFGEMSAMSARKRGQMKKKPGRITQIMMKSAAGTPKAEEGGGEEEGGGDIDENDGNENDGNENDGNENDGNENDGNENENENENEDSSSDDSSDNDSSSSDSDAEEKEPRRPSIFSVMVQENLETPESTDSKKKPEPERKPSVRLTSVRRKSLVDIEHENNEEEKDTDDDNAGASDPSGGEKSERSENGSEDEEDEGEGKEPRNKRRSISEGAAEMYRRNSHMESIKAMRLREVYLKNAAAEGDFAKTAKGRWLNAIRTVLRGVRAVNAFLPQEYRRKKKEAENKKMGKKKTAWQKVKKTAVQHAVQNRMAQEFKVNTESAAKQVGFQFGKSADKKLFENCLRILKTEKKRRTRPDLGMLLALLKDNQFFSKLSHEVKLDLASVMSLSSVKHGVNVFKQGDVGNLFYIVLRGECDVFVTHMGISFKAVTYGVGGAFGERALLTSEPRAATVTCTSNCDFLVIQRRDYLRVLRETHEREFTGKMAFLKTVRYLENLPNRVCEEIAQKFSKKRYGANQVIVKEGSKKTHLHILRNGECRVLKKVDMRGDIGTVQMETRHLSSRDFFCEEDSNTCKASVVSISFAEVYSIHVNDLKGNDSPELKQVLEEVKAFSEKFKTYYNETALKNMYLKEKQWARTKDRVIGELKVKEKAKGGGGGKGFRVV</sequence>
<feature type="domain" description="Cyclic nucleotide-binding" evidence="2">
    <location>
        <begin position="429"/>
        <end position="548"/>
    </location>
</feature>
<dbReference type="CDD" id="cd00038">
    <property type="entry name" value="CAP_ED"/>
    <property type="match status" value="2"/>
</dbReference>
<feature type="compositionally biased region" description="Acidic residues" evidence="1">
    <location>
        <begin position="249"/>
        <end position="258"/>
    </location>
</feature>
<organism evidence="3 4">
    <name type="scientific">Triparma columacea</name>
    <dbReference type="NCBI Taxonomy" id="722753"/>
    <lineage>
        <taxon>Eukaryota</taxon>
        <taxon>Sar</taxon>
        <taxon>Stramenopiles</taxon>
        <taxon>Ochrophyta</taxon>
        <taxon>Bolidophyceae</taxon>
        <taxon>Parmales</taxon>
        <taxon>Triparmaceae</taxon>
        <taxon>Triparma</taxon>
    </lineage>
</organism>
<dbReference type="InterPro" id="IPR014710">
    <property type="entry name" value="RmlC-like_jellyroll"/>
</dbReference>
<feature type="compositionally biased region" description="Acidic residues" evidence="1">
    <location>
        <begin position="220"/>
        <end position="231"/>
    </location>
</feature>
<dbReference type="PROSITE" id="PS50042">
    <property type="entry name" value="CNMP_BINDING_3"/>
    <property type="match status" value="2"/>
</dbReference>
<feature type="compositionally biased region" description="Basic residues" evidence="1">
    <location>
        <begin position="70"/>
        <end position="81"/>
    </location>
</feature>
<feature type="compositionally biased region" description="Acidic residues" evidence="1">
    <location>
        <begin position="100"/>
        <end position="154"/>
    </location>
</feature>
<evidence type="ECO:0000259" key="2">
    <source>
        <dbReference type="PROSITE" id="PS50042"/>
    </source>
</evidence>
<dbReference type="OrthoDB" id="417078at2759"/>
<dbReference type="InterPro" id="IPR000595">
    <property type="entry name" value="cNMP-bd_dom"/>
</dbReference>
<evidence type="ECO:0000256" key="1">
    <source>
        <dbReference type="SAM" id="MobiDB-lite"/>
    </source>
</evidence>
<feature type="region of interest" description="Disordered" evidence="1">
    <location>
        <begin position="1"/>
        <end position="278"/>
    </location>
</feature>
<keyword evidence="4" id="KW-1185">Reference proteome</keyword>
<dbReference type="PANTHER" id="PTHR23011">
    <property type="entry name" value="CYCLIC NUCLEOTIDE-BINDING DOMAIN CONTAINING PROTEIN"/>
    <property type="match status" value="1"/>
</dbReference>
<feature type="compositionally biased region" description="Acidic residues" evidence="1">
    <location>
        <begin position="53"/>
        <end position="63"/>
    </location>
</feature>
<name>A0A9W7GQB6_9STRA</name>
<dbReference type="PROSITE" id="PS00889">
    <property type="entry name" value="CNMP_BINDING_2"/>
    <property type="match status" value="1"/>
</dbReference>
<proteinExistence type="predicted"/>
<evidence type="ECO:0000313" key="3">
    <source>
        <dbReference type="EMBL" id="GMI48092.1"/>
    </source>
</evidence>
<dbReference type="SUPFAM" id="SSF51206">
    <property type="entry name" value="cAMP-binding domain-like"/>
    <property type="match status" value="2"/>
</dbReference>
<dbReference type="PRINTS" id="PR00103">
    <property type="entry name" value="CAMPKINASE"/>
</dbReference>
<feature type="domain" description="Cyclic nucleotide-binding" evidence="2">
    <location>
        <begin position="551"/>
        <end position="626"/>
    </location>
</feature>
<feature type="compositionally biased region" description="Acidic residues" evidence="1">
    <location>
        <begin position="36"/>
        <end position="45"/>
    </location>
</feature>
<dbReference type="InterPro" id="IPR018488">
    <property type="entry name" value="cNMP-bd_CS"/>
</dbReference>
<dbReference type="Gene3D" id="2.60.120.10">
    <property type="entry name" value="Jelly Rolls"/>
    <property type="match status" value="2"/>
</dbReference>
<evidence type="ECO:0000313" key="4">
    <source>
        <dbReference type="Proteomes" id="UP001165065"/>
    </source>
</evidence>
<comment type="caution">
    <text evidence="3">The sequence shown here is derived from an EMBL/GenBank/DDBJ whole genome shotgun (WGS) entry which is preliminary data.</text>
</comment>
<feature type="compositionally biased region" description="Basic and acidic residues" evidence="1">
    <location>
        <begin position="239"/>
        <end position="248"/>
    </location>
</feature>
<dbReference type="AlphaFoldDB" id="A0A9W7GQB6"/>
<gene>
    <name evidence="3" type="ORF">TrCOL_g886</name>
</gene>
<protein>
    <recommendedName>
        <fullName evidence="2">Cyclic nucleotide-binding domain-containing protein</fullName>
    </recommendedName>
</protein>